<organism evidence="10 11">
    <name type="scientific">Candidatus Collierbacteria bacterium RIFOXYB1_FULL_49_13</name>
    <dbReference type="NCBI Taxonomy" id="1817728"/>
    <lineage>
        <taxon>Bacteria</taxon>
        <taxon>Candidatus Collieribacteriota</taxon>
    </lineage>
</organism>
<comment type="function">
    <text evidence="1">Produces ATP from ADP in the presence of a proton gradient across the membrane. The gamma chain is believed to be important in regulating ATPase activity and the flow of protons through the CF(0) complex.</text>
</comment>
<dbReference type="SUPFAM" id="SSF52943">
    <property type="entry name" value="ATP synthase (F1-ATPase), gamma subunit"/>
    <property type="match status" value="1"/>
</dbReference>
<evidence type="ECO:0000256" key="4">
    <source>
        <dbReference type="ARBA" id="ARBA00022448"/>
    </source>
</evidence>
<protein>
    <recommendedName>
        <fullName evidence="12">ATP synthase gamma chain</fullName>
    </recommendedName>
</protein>
<evidence type="ECO:0000256" key="1">
    <source>
        <dbReference type="ARBA" id="ARBA00003456"/>
    </source>
</evidence>
<comment type="subcellular location">
    <subcellularLocation>
        <location evidence="2">Membrane</location>
        <topology evidence="2">Peripheral membrane protein</topology>
    </subcellularLocation>
</comment>
<evidence type="ECO:0008006" key="12">
    <source>
        <dbReference type="Google" id="ProtNLM"/>
    </source>
</evidence>
<evidence type="ECO:0000256" key="8">
    <source>
        <dbReference type="ARBA" id="ARBA00023196"/>
    </source>
</evidence>
<evidence type="ECO:0000256" key="5">
    <source>
        <dbReference type="ARBA" id="ARBA00022781"/>
    </source>
</evidence>
<gene>
    <name evidence="10" type="ORF">A2368_04275</name>
</gene>
<evidence type="ECO:0000256" key="2">
    <source>
        <dbReference type="ARBA" id="ARBA00004170"/>
    </source>
</evidence>
<dbReference type="Gene3D" id="3.40.1380.10">
    <property type="match status" value="1"/>
</dbReference>
<evidence type="ECO:0000256" key="6">
    <source>
        <dbReference type="ARBA" id="ARBA00023065"/>
    </source>
</evidence>
<dbReference type="Proteomes" id="UP000176682">
    <property type="component" value="Unassembled WGS sequence"/>
</dbReference>
<evidence type="ECO:0000256" key="7">
    <source>
        <dbReference type="ARBA" id="ARBA00023136"/>
    </source>
</evidence>
<reference evidence="10 11" key="1">
    <citation type="journal article" date="2016" name="Nat. Commun.">
        <title>Thousands of microbial genomes shed light on interconnected biogeochemical processes in an aquifer system.</title>
        <authorList>
            <person name="Anantharaman K."/>
            <person name="Brown C.T."/>
            <person name="Hug L.A."/>
            <person name="Sharon I."/>
            <person name="Castelle C.J."/>
            <person name="Probst A.J."/>
            <person name="Thomas B.C."/>
            <person name="Singh A."/>
            <person name="Wilkins M.J."/>
            <person name="Karaoz U."/>
            <person name="Brodie E.L."/>
            <person name="Williams K.H."/>
            <person name="Hubbard S.S."/>
            <person name="Banfield J.F."/>
        </authorList>
    </citation>
    <scope>NUCLEOTIDE SEQUENCE [LARGE SCALE GENOMIC DNA]</scope>
</reference>
<evidence type="ECO:0000313" key="10">
    <source>
        <dbReference type="EMBL" id="OGD79774.1"/>
    </source>
</evidence>
<keyword evidence="4" id="KW-0813">Transport</keyword>
<dbReference type="AlphaFoldDB" id="A0A1F5FJS5"/>
<name>A0A1F5FJS5_9BACT</name>
<dbReference type="GO" id="GO:0046933">
    <property type="term" value="F:proton-transporting ATP synthase activity, rotational mechanism"/>
    <property type="evidence" value="ECO:0007669"/>
    <property type="project" value="InterPro"/>
</dbReference>
<evidence type="ECO:0000313" key="11">
    <source>
        <dbReference type="Proteomes" id="UP000176682"/>
    </source>
</evidence>
<dbReference type="InterPro" id="IPR000131">
    <property type="entry name" value="ATP_synth_F1_gsu"/>
</dbReference>
<dbReference type="GO" id="GO:0045259">
    <property type="term" value="C:proton-transporting ATP synthase complex"/>
    <property type="evidence" value="ECO:0007669"/>
    <property type="project" value="UniProtKB-KW"/>
</dbReference>
<proteinExistence type="inferred from homology"/>
<dbReference type="InterPro" id="IPR035968">
    <property type="entry name" value="ATP_synth_F1_ATPase_gsu"/>
</dbReference>
<comment type="similarity">
    <text evidence="3">Belongs to the ATPase gamma chain family.</text>
</comment>
<keyword evidence="5" id="KW-0375">Hydrogen ion transport</keyword>
<keyword evidence="6" id="KW-0406">Ion transport</keyword>
<sequence>MKTLKTVHNEIRETTELKKLVEVYEESAATKMTEIRKETLESRGYYEGLVKVTEEIGADFSAIYEDKANKAAVFVAANAGLYGDVVAKTFYLFLDFIKKESADAFVVGRIGREMMDRNAPDIHYQVFEMPDDAIDQGKFDLIAQRIVGYREIYVFYPKFHSLVYQESVGMKISGDMLSVYQKAIDAKKKVETMLSFIYEPSVAAVSKFFGEEIMMASMEQMFRESQLARFAARLMHLDSAVNDLNRKIESYTFEKHKVKKSMGERRQRMVVNGLMARGVF</sequence>
<keyword evidence="7" id="KW-0472">Membrane</keyword>
<dbReference type="EMBL" id="MFAM01000011">
    <property type="protein sequence ID" value="OGD79774.1"/>
    <property type="molecule type" value="Genomic_DNA"/>
</dbReference>
<dbReference type="Pfam" id="PF00231">
    <property type="entry name" value="ATP-synt"/>
    <property type="match status" value="1"/>
</dbReference>
<evidence type="ECO:0000256" key="3">
    <source>
        <dbReference type="ARBA" id="ARBA00007681"/>
    </source>
</evidence>
<keyword evidence="9" id="KW-0066">ATP synthesis</keyword>
<accession>A0A1F5FJS5</accession>
<keyword evidence="8" id="KW-0139">CF(1)</keyword>
<evidence type="ECO:0000256" key="9">
    <source>
        <dbReference type="ARBA" id="ARBA00023310"/>
    </source>
</evidence>
<comment type="caution">
    <text evidence="10">The sequence shown here is derived from an EMBL/GenBank/DDBJ whole genome shotgun (WGS) entry which is preliminary data.</text>
</comment>